<sequence length="77" mass="8449">MALHGRCSVVARLALTLILFLSSSLSCLSMTYSSNIARRGTPSYIKDRPRLSSHALVFATRVSTSARIKPFITLAKH</sequence>
<name>A0A0P0WVU9_ORYSJ</name>
<reference evidence="3" key="1">
    <citation type="journal article" date="2005" name="Nature">
        <title>The map-based sequence of the rice genome.</title>
        <authorList>
            <consortium name="International rice genome sequencing project (IRGSP)"/>
            <person name="Matsumoto T."/>
            <person name="Wu J."/>
            <person name="Kanamori H."/>
            <person name="Katayose Y."/>
            <person name="Fujisawa M."/>
            <person name="Namiki N."/>
            <person name="Mizuno H."/>
            <person name="Yamamoto K."/>
            <person name="Antonio B.A."/>
            <person name="Baba T."/>
            <person name="Sakata K."/>
            <person name="Nagamura Y."/>
            <person name="Aoki H."/>
            <person name="Arikawa K."/>
            <person name="Arita K."/>
            <person name="Bito T."/>
            <person name="Chiden Y."/>
            <person name="Fujitsuka N."/>
            <person name="Fukunaka R."/>
            <person name="Hamada M."/>
            <person name="Harada C."/>
            <person name="Hayashi A."/>
            <person name="Hijishita S."/>
            <person name="Honda M."/>
            <person name="Hosokawa S."/>
            <person name="Ichikawa Y."/>
            <person name="Idonuma A."/>
            <person name="Iijima M."/>
            <person name="Ikeda M."/>
            <person name="Ikeno M."/>
            <person name="Ito K."/>
            <person name="Ito S."/>
            <person name="Ito T."/>
            <person name="Ito Y."/>
            <person name="Ito Y."/>
            <person name="Iwabuchi A."/>
            <person name="Kamiya K."/>
            <person name="Karasawa W."/>
            <person name="Kurita K."/>
            <person name="Katagiri S."/>
            <person name="Kikuta A."/>
            <person name="Kobayashi H."/>
            <person name="Kobayashi N."/>
            <person name="Machita K."/>
            <person name="Maehara T."/>
            <person name="Masukawa M."/>
            <person name="Mizubayashi T."/>
            <person name="Mukai Y."/>
            <person name="Nagasaki H."/>
            <person name="Nagata Y."/>
            <person name="Naito S."/>
            <person name="Nakashima M."/>
            <person name="Nakama Y."/>
            <person name="Nakamichi Y."/>
            <person name="Nakamura M."/>
            <person name="Meguro A."/>
            <person name="Negishi M."/>
            <person name="Ohta I."/>
            <person name="Ohta T."/>
            <person name="Okamoto M."/>
            <person name="Ono N."/>
            <person name="Saji S."/>
            <person name="Sakaguchi M."/>
            <person name="Sakai K."/>
            <person name="Shibata M."/>
            <person name="Shimokawa T."/>
            <person name="Song J."/>
            <person name="Takazaki Y."/>
            <person name="Terasawa K."/>
            <person name="Tsugane M."/>
            <person name="Tsuji K."/>
            <person name="Ueda S."/>
            <person name="Waki K."/>
            <person name="Yamagata H."/>
            <person name="Yamamoto M."/>
            <person name="Yamamoto S."/>
            <person name="Yamane H."/>
            <person name="Yoshiki S."/>
            <person name="Yoshihara R."/>
            <person name="Yukawa K."/>
            <person name="Zhong H."/>
            <person name="Yano M."/>
            <person name="Yuan Q."/>
            <person name="Ouyang S."/>
            <person name="Liu J."/>
            <person name="Jones K.M."/>
            <person name="Gansberger K."/>
            <person name="Moffat K."/>
            <person name="Hill J."/>
            <person name="Bera J."/>
            <person name="Fadrosh D."/>
            <person name="Jin S."/>
            <person name="Johri S."/>
            <person name="Kim M."/>
            <person name="Overton L."/>
            <person name="Reardon M."/>
            <person name="Tsitrin T."/>
            <person name="Vuong H."/>
            <person name="Weaver B."/>
            <person name="Ciecko A."/>
            <person name="Tallon L."/>
            <person name="Jackson J."/>
            <person name="Pai G."/>
            <person name="Aken S.V."/>
            <person name="Utterback T."/>
            <person name="Reidmuller S."/>
            <person name="Feldblyum T."/>
            <person name="Hsiao J."/>
            <person name="Zismann V."/>
            <person name="Iobst S."/>
            <person name="de Vazeille A.R."/>
            <person name="Buell C.R."/>
            <person name="Ying K."/>
            <person name="Li Y."/>
            <person name="Lu T."/>
            <person name="Huang Y."/>
            <person name="Zhao Q."/>
            <person name="Feng Q."/>
            <person name="Zhang L."/>
            <person name="Zhu J."/>
            <person name="Weng Q."/>
            <person name="Mu J."/>
            <person name="Lu Y."/>
            <person name="Fan D."/>
            <person name="Liu Y."/>
            <person name="Guan J."/>
            <person name="Zhang Y."/>
            <person name="Yu S."/>
            <person name="Liu X."/>
            <person name="Zhang Y."/>
            <person name="Hong G."/>
            <person name="Han B."/>
            <person name="Choisne N."/>
            <person name="Demange N."/>
            <person name="Orjeda G."/>
            <person name="Samain S."/>
            <person name="Cattolico L."/>
            <person name="Pelletier E."/>
            <person name="Couloux A."/>
            <person name="Segurens B."/>
            <person name="Wincker P."/>
            <person name="D'Hont A."/>
            <person name="Scarpelli C."/>
            <person name="Weissenbach J."/>
            <person name="Salanoubat M."/>
            <person name="Quetier F."/>
            <person name="Yu Y."/>
            <person name="Kim H.R."/>
            <person name="Rambo T."/>
            <person name="Currie J."/>
            <person name="Collura K."/>
            <person name="Luo M."/>
            <person name="Yang T."/>
            <person name="Ammiraju J.S.S."/>
            <person name="Engler F."/>
            <person name="Soderlund C."/>
            <person name="Wing R.A."/>
            <person name="Palmer L.E."/>
            <person name="de la Bastide M."/>
            <person name="Spiegel L."/>
            <person name="Nascimento L."/>
            <person name="Zutavern T."/>
            <person name="O'Shaughnessy A."/>
            <person name="Dike S."/>
            <person name="Dedhia N."/>
            <person name="Preston R."/>
            <person name="Balija V."/>
            <person name="McCombie W.R."/>
            <person name="Chow T."/>
            <person name="Chen H."/>
            <person name="Chung M."/>
            <person name="Chen C."/>
            <person name="Shaw J."/>
            <person name="Wu H."/>
            <person name="Hsiao K."/>
            <person name="Chao Y."/>
            <person name="Chu M."/>
            <person name="Cheng C."/>
            <person name="Hour A."/>
            <person name="Lee P."/>
            <person name="Lin S."/>
            <person name="Lin Y."/>
            <person name="Liou J."/>
            <person name="Liu S."/>
            <person name="Hsing Y."/>
            <person name="Raghuvanshi S."/>
            <person name="Mohanty A."/>
            <person name="Bharti A.K."/>
            <person name="Gaur A."/>
            <person name="Gupta V."/>
            <person name="Kumar D."/>
            <person name="Ravi V."/>
            <person name="Vij S."/>
            <person name="Kapur A."/>
            <person name="Khurana P."/>
            <person name="Khurana P."/>
            <person name="Khurana J.P."/>
            <person name="Tyagi A.K."/>
            <person name="Gaikwad K."/>
            <person name="Singh A."/>
            <person name="Dalal V."/>
            <person name="Srivastava S."/>
            <person name="Dixit A."/>
            <person name="Pal A.K."/>
            <person name="Ghazi I.A."/>
            <person name="Yadav M."/>
            <person name="Pandit A."/>
            <person name="Bhargava A."/>
            <person name="Sureshbabu K."/>
            <person name="Batra K."/>
            <person name="Sharma T.R."/>
            <person name="Mohapatra T."/>
            <person name="Singh N.K."/>
            <person name="Messing J."/>
            <person name="Nelson A.B."/>
            <person name="Fuks G."/>
            <person name="Kavchok S."/>
            <person name="Keizer G."/>
            <person name="Linton E."/>
            <person name="Llaca V."/>
            <person name="Song R."/>
            <person name="Tanyolac B."/>
            <person name="Young S."/>
            <person name="Ho-Il K."/>
            <person name="Hahn J.H."/>
            <person name="Sangsakoo G."/>
            <person name="Vanavichit A."/>
            <person name="de Mattos Luiz.A.T."/>
            <person name="Zimmer P.D."/>
            <person name="Malone G."/>
            <person name="Dellagostin O."/>
            <person name="de Oliveira A.C."/>
            <person name="Bevan M."/>
            <person name="Bancroft I."/>
            <person name="Minx P."/>
            <person name="Cordum H."/>
            <person name="Wilson R."/>
            <person name="Cheng Z."/>
            <person name="Jin W."/>
            <person name="Jiang J."/>
            <person name="Leong S.A."/>
            <person name="Iwama H."/>
            <person name="Gojobori T."/>
            <person name="Itoh T."/>
            <person name="Niimura Y."/>
            <person name="Fujii Y."/>
            <person name="Habara T."/>
            <person name="Sakai H."/>
            <person name="Sato Y."/>
            <person name="Wilson G."/>
            <person name="Kumar K."/>
            <person name="McCouch S."/>
            <person name="Juretic N."/>
            <person name="Hoen D."/>
            <person name="Wright S."/>
            <person name="Bruskiewich R."/>
            <person name="Bureau T."/>
            <person name="Miyao A."/>
            <person name="Hirochika H."/>
            <person name="Nishikawa T."/>
            <person name="Kadowaki K."/>
            <person name="Sugiura M."/>
            <person name="Burr B."/>
            <person name="Sasaki T."/>
        </authorList>
    </citation>
    <scope>NUCLEOTIDE SEQUENCE [LARGE SCALE GENOMIC DNA]</scope>
    <source>
        <strain evidence="3">cv. Nipponbare</strain>
    </source>
</reference>
<accession>A0A0P0WVU9</accession>
<reference evidence="2 3" key="2">
    <citation type="journal article" date="2013" name="Plant Cell Physiol.">
        <title>Rice Annotation Project Database (RAP-DB): an integrative and interactive database for rice genomics.</title>
        <authorList>
            <person name="Sakai H."/>
            <person name="Lee S.S."/>
            <person name="Tanaka T."/>
            <person name="Numa H."/>
            <person name="Kim J."/>
            <person name="Kawahara Y."/>
            <person name="Wakimoto H."/>
            <person name="Yang C.C."/>
            <person name="Iwamoto M."/>
            <person name="Abe T."/>
            <person name="Yamada Y."/>
            <person name="Muto A."/>
            <person name="Inokuchi H."/>
            <person name="Ikemura T."/>
            <person name="Matsumoto T."/>
            <person name="Sasaki T."/>
            <person name="Itoh T."/>
        </authorList>
    </citation>
    <scope>NUCLEOTIDE SEQUENCE [LARGE SCALE GENOMIC DNA]</scope>
    <source>
        <strain evidence="3">cv. Nipponbare</strain>
    </source>
</reference>
<protein>
    <submittedName>
        <fullName evidence="2">Os06g0308550 protein</fullName>
    </submittedName>
</protein>
<reference evidence="2 3" key="3">
    <citation type="journal article" date="2013" name="Rice">
        <title>Improvement of the Oryza sativa Nipponbare reference genome using next generation sequence and optical map data.</title>
        <authorList>
            <person name="Kawahara Y."/>
            <person name="de la Bastide M."/>
            <person name="Hamilton J.P."/>
            <person name="Kanamori H."/>
            <person name="McCombie W.R."/>
            <person name="Ouyang S."/>
            <person name="Schwartz D.C."/>
            <person name="Tanaka T."/>
            <person name="Wu J."/>
            <person name="Zhou S."/>
            <person name="Childs K.L."/>
            <person name="Davidson R.M."/>
            <person name="Lin H."/>
            <person name="Quesada-Ocampo L."/>
            <person name="Vaillancourt B."/>
            <person name="Sakai H."/>
            <person name="Lee S.S."/>
            <person name="Kim J."/>
            <person name="Numa H."/>
            <person name="Itoh T."/>
            <person name="Buell C.R."/>
            <person name="Matsumoto T."/>
        </authorList>
    </citation>
    <scope>NUCLEOTIDE SEQUENCE [LARGE SCALE GENOMIC DNA]</scope>
    <source>
        <strain evidence="3">cv. Nipponbare</strain>
    </source>
</reference>
<dbReference type="Gramene" id="Os06t0308550-00">
    <property type="protein sequence ID" value="Os06t0308550-00"/>
    <property type="gene ID" value="Os06g0308550"/>
</dbReference>
<dbReference type="PaxDb" id="39947-A0A0P0WVU9"/>
<dbReference type="EMBL" id="AP014962">
    <property type="protein sequence ID" value="BAS97424.1"/>
    <property type="molecule type" value="Genomic_DNA"/>
</dbReference>
<evidence type="ECO:0000256" key="1">
    <source>
        <dbReference type="SAM" id="SignalP"/>
    </source>
</evidence>
<organism evidence="2 3">
    <name type="scientific">Oryza sativa subsp. japonica</name>
    <name type="common">Rice</name>
    <dbReference type="NCBI Taxonomy" id="39947"/>
    <lineage>
        <taxon>Eukaryota</taxon>
        <taxon>Viridiplantae</taxon>
        <taxon>Streptophyta</taxon>
        <taxon>Embryophyta</taxon>
        <taxon>Tracheophyta</taxon>
        <taxon>Spermatophyta</taxon>
        <taxon>Magnoliopsida</taxon>
        <taxon>Liliopsida</taxon>
        <taxon>Poales</taxon>
        <taxon>Poaceae</taxon>
        <taxon>BOP clade</taxon>
        <taxon>Oryzoideae</taxon>
        <taxon>Oryzeae</taxon>
        <taxon>Oryzinae</taxon>
        <taxon>Oryza</taxon>
        <taxon>Oryza sativa</taxon>
    </lineage>
</organism>
<feature type="signal peptide" evidence="1">
    <location>
        <begin position="1"/>
        <end position="29"/>
    </location>
</feature>
<dbReference type="PROSITE" id="PS51257">
    <property type="entry name" value="PROKAR_LIPOPROTEIN"/>
    <property type="match status" value="1"/>
</dbReference>
<keyword evidence="3" id="KW-1185">Reference proteome</keyword>
<evidence type="ECO:0000313" key="3">
    <source>
        <dbReference type="Proteomes" id="UP000059680"/>
    </source>
</evidence>
<dbReference type="Proteomes" id="UP000059680">
    <property type="component" value="Chromosome 6"/>
</dbReference>
<keyword evidence="1" id="KW-0732">Signal</keyword>
<dbReference type="AlphaFoldDB" id="A0A0P0WVU9"/>
<evidence type="ECO:0000313" key="2">
    <source>
        <dbReference type="EMBL" id="BAS97424.1"/>
    </source>
</evidence>
<proteinExistence type="predicted"/>
<feature type="chain" id="PRO_5006056878" evidence="1">
    <location>
        <begin position="30"/>
        <end position="77"/>
    </location>
</feature>
<dbReference type="InParanoid" id="A0A0P0WVU9"/>
<gene>
    <name evidence="2" type="ordered locus">Os06g0308550</name>
    <name evidence="2" type="ORF">OSNPB_060308550</name>
</gene>